<dbReference type="InterPro" id="IPR000163">
    <property type="entry name" value="Prohibitin"/>
</dbReference>
<reference evidence="5 6" key="1">
    <citation type="journal article" date="2012" name="MBio">
        <title>De novo assembly of the Pneumocystis jirovecii genome from a single bronchoalveolar lavage fluid specimen from a patient.</title>
        <authorList>
            <person name="Cisse O.H."/>
            <person name="Pagni M."/>
            <person name="Hauser P.M."/>
        </authorList>
    </citation>
    <scope>NUCLEOTIDE SEQUENCE [LARGE SCALE GENOMIC DNA]</scope>
    <source>
        <strain evidence="5 6">SE8</strain>
    </source>
</reference>
<keyword evidence="4" id="KW-0496">Mitochondrion</keyword>
<evidence type="ECO:0000313" key="5">
    <source>
        <dbReference type="EMBL" id="CCJ28736.1"/>
    </source>
</evidence>
<protein>
    <recommendedName>
        <fullName evidence="4">Prohibitin</fullName>
    </recommendedName>
</protein>
<accession>L0P8K7</accession>
<sequence length="78" mass="8756">QGEAKSAELIGEAIKKSKGFLELRKIEAARDISRILAEGNNKVFLNSENLMLNVTEQKYEADDQYNDLIGSRDEAVKK</sequence>
<evidence type="ECO:0000256" key="3">
    <source>
        <dbReference type="ARBA" id="ARBA00023136"/>
    </source>
</evidence>
<keyword evidence="4" id="KW-0999">Mitochondrion inner membrane</keyword>
<comment type="subcellular location">
    <subcellularLocation>
        <location evidence="1">Membrane</location>
    </subcellularLocation>
    <subcellularLocation>
        <location evidence="4">Mitochondrion inner membrane</location>
    </subcellularLocation>
</comment>
<comment type="similarity">
    <text evidence="2 4">Belongs to the prohibitin family.</text>
</comment>
<comment type="caution">
    <text evidence="5">The sequence shown here is derived from an EMBL/GenBank/DDBJ whole genome shotgun (WGS) entry which is preliminary data.</text>
</comment>
<evidence type="ECO:0000256" key="1">
    <source>
        <dbReference type="ARBA" id="ARBA00004370"/>
    </source>
</evidence>
<dbReference type="GO" id="GO:0005743">
    <property type="term" value="C:mitochondrial inner membrane"/>
    <property type="evidence" value="ECO:0007669"/>
    <property type="project" value="UniProtKB-SubCell"/>
</dbReference>
<dbReference type="VEuPathDB" id="FungiDB:PNEJI1_003218"/>
<dbReference type="PANTHER" id="PTHR23222">
    <property type="entry name" value="PROHIBITIN"/>
    <property type="match status" value="1"/>
</dbReference>
<keyword evidence="3" id="KW-0472">Membrane</keyword>
<evidence type="ECO:0000256" key="2">
    <source>
        <dbReference type="ARBA" id="ARBA00009658"/>
    </source>
</evidence>
<proteinExistence type="inferred from homology"/>
<dbReference type="PANTHER" id="PTHR23222:SF1">
    <property type="entry name" value="PROHIBITIN-2"/>
    <property type="match status" value="1"/>
</dbReference>
<name>L0P8K7_PNEJI</name>
<evidence type="ECO:0000313" key="6">
    <source>
        <dbReference type="Proteomes" id="UP000010422"/>
    </source>
</evidence>
<dbReference type="Proteomes" id="UP000010422">
    <property type="component" value="Unassembled WGS sequence"/>
</dbReference>
<gene>
    <name evidence="5" type="ORF">PNEJI1_003218</name>
</gene>
<dbReference type="GO" id="GO:0007005">
    <property type="term" value="P:mitochondrion organization"/>
    <property type="evidence" value="ECO:0007669"/>
    <property type="project" value="TreeGrafter"/>
</dbReference>
<dbReference type="AlphaFoldDB" id="L0P8K7"/>
<feature type="non-terminal residue" evidence="5">
    <location>
        <position position="1"/>
    </location>
</feature>
<evidence type="ECO:0000256" key="4">
    <source>
        <dbReference type="RuleBase" id="RU366048"/>
    </source>
</evidence>
<feature type="non-terminal residue" evidence="5">
    <location>
        <position position="78"/>
    </location>
</feature>
<dbReference type="EMBL" id="CAKM01000115">
    <property type="protein sequence ID" value="CCJ28736.1"/>
    <property type="molecule type" value="Genomic_DNA"/>
</dbReference>
<dbReference type="STRING" id="1209962.L0P8K7"/>
<dbReference type="InParanoid" id="L0P8K7"/>
<organism evidence="6">
    <name type="scientific">Pneumocystis jirovecii</name>
    <name type="common">Human pneumocystis pneumonia agent</name>
    <dbReference type="NCBI Taxonomy" id="42068"/>
    <lineage>
        <taxon>Eukaryota</taxon>
        <taxon>Fungi</taxon>
        <taxon>Dikarya</taxon>
        <taxon>Ascomycota</taxon>
        <taxon>Taphrinomycotina</taxon>
        <taxon>Pneumocystomycetes</taxon>
        <taxon>Pneumocystaceae</taxon>
        <taxon>Pneumocystis</taxon>
    </lineage>
</organism>